<evidence type="ECO:0000256" key="1">
    <source>
        <dbReference type="SAM" id="MobiDB-lite"/>
    </source>
</evidence>
<reference evidence="2" key="1">
    <citation type="journal article" date="2015" name="Nature">
        <title>Complex archaea that bridge the gap between prokaryotes and eukaryotes.</title>
        <authorList>
            <person name="Spang A."/>
            <person name="Saw J.H."/>
            <person name="Jorgensen S.L."/>
            <person name="Zaremba-Niedzwiedzka K."/>
            <person name="Martijn J."/>
            <person name="Lind A.E."/>
            <person name="van Eijk R."/>
            <person name="Schleper C."/>
            <person name="Guy L."/>
            <person name="Ettema T.J."/>
        </authorList>
    </citation>
    <scope>NUCLEOTIDE SEQUENCE</scope>
</reference>
<feature type="region of interest" description="Disordered" evidence="1">
    <location>
        <begin position="1"/>
        <end position="35"/>
    </location>
</feature>
<comment type="caution">
    <text evidence="2">The sequence shown here is derived from an EMBL/GenBank/DDBJ whole genome shotgun (WGS) entry which is preliminary data.</text>
</comment>
<name>A0A0F9Q185_9ZZZZ</name>
<evidence type="ECO:0000313" key="2">
    <source>
        <dbReference type="EMBL" id="KKM99187.1"/>
    </source>
</evidence>
<sequence>MAGTFPYPSSEMPEVSEPKLGQGEEMTDRNYSTKGDNKGLTCPFKPITCQEGYCSDCEIGLNAVPEAIRASIGATAVSVGRKTKQEEIREGMRSLISIWHNEDTRVGGQNVTKLGERLINYLHSKDVVRKVKCPDCEWSQFGDESVGMTPCHSCNSTGYIIEPLIEGEK</sequence>
<organism evidence="2">
    <name type="scientific">marine sediment metagenome</name>
    <dbReference type="NCBI Taxonomy" id="412755"/>
    <lineage>
        <taxon>unclassified sequences</taxon>
        <taxon>metagenomes</taxon>
        <taxon>ecological metagenomes</taxon>
    </lineage>
</organism>
<proteinExistence type="predicted"/>
<gene>
    <name evidence="2" type="ORF">LCGC14_1150340</name>
</gene>
<dbReference type="AlphaFoldDB" id="A0A0F9Q185"/>
<accession>A0A0F9Q185</accession>
<dbReference type="EMBL" id="LAZR01005525">
    <property type="protein sequence ID" value="KKM99187.1"/>
    <property type="molecule type" value="Genomic_DNA"/>
</dbReference>
<protein>
    <submittedName>
        <fullName evidence="2">Uncharacterized protein</fullName>
    </submittedName>
</protein>